<comment type="caution">
    <text evidence="1">The sequence shown here is derived from an EMBL/GenBank/DDBJ whole genome shotgun (WGS) entry which is preliminary data.</text>
</comment>
<sequence length="89" mass="10381">MSKGEVMEEFICSFIYEASRRALGRLPICWFGTYNALSLYLFHPWYSPFVALPKFHDGRLMLTESERKENSLDLINRGIPDLPPVERVN</sequence>
<dbReference type="EMBL" id="LAZR01000519">
    <property type="protein sequence ID" value="KKN65611.1"/>
    <property type="molecule type" value="Genomic_DNA"/>
</dbReference>
<gene>
    <name evidence="1" type="ORF">LCGC14_0479270</name>
</gene>
<protein>
    <submittedName>
        <fullName evidence="1">Uncharacterized protein</fullName>
    </submittedName>
</protein>
<organism evidence="1">
    <name type="scientific">marine sediment metagenome</name>
    <dbReference type="NCBI Taxonomy" id="412755"/>
    <lineage>
        <taxon>unclassified sequences</taxon>
        <taxon>metagenomes</taxon>
        <taxon>ecological metagenomes</taxon>
    </lineage>
</organism>
<evidence type="ECO:0000313" key="1">
    <source>
        <dbReference type="EMBL" id="KKN65611.1"/>
    </source>
</evidence>
<name>A0A0F9UWP3_9ZZZZ</name>
<accession>A0A0F9UWP3</accession>
<proteinExistence type="predicted"/>
<reference evidence="1" key="1">
    <citation type="journal article" date="2015" name="Nature">
        <title>Complex archaea that bridge the gap between prokaryotes and eukaryotes.</title>
        <authorList>
            <person name="Spang A."/>
            <person name="Saw J.H."/>
            <person name="Jorgensen S.L."/>
            <person name="Zaremba-Niedzwiedzka K."/>
            <person name="Martijn J."/>
            <person name="Lind A.E."/>
            <person name="van Eijk R."/>
            <person name="Schleper C."/>
            <person name="Guy L."/>
            <person name="Ettema T.J."/>
        </authorList>
    </citation>
    <scope>NUCLEOTIDE SEQUENCE</scope>
</reference>
<dbReference type="AlphaFoldDB" id="A0A0F9UWP3"/>